<evidence type="ECO:0000259" key="17">
    <source>
        <dbReference type="SMART" id="SM00645"/>
    </source>
</evidence>
<dbReference type="InterPro" id="IPR000169">
    <property type="entry name" value="Pept_cys_AS"/>
</dbReference>
<evidence type="ECO:0000256" key="8">
    <source>
        <dbReference type="ARBA" id="ARBA00022729"/>
    </source>
</evidence>
<dbReference type="SMR" id="A0A7I2V4S6"/>
<evidence type="ECO:0000313" key="19">
    <source>
        <dbReference type="Proteomes" id="UP000005640"/>
    </source>
</evidence>
<dbReference type="InterPro" id="IPR012599">
    <property type="entry name" value="Propeptide_C1A"/>
</dbReference>
<evidence type="ECO:0000256" key="11">
    <source>
        <dbReference type="ARBA" id="ARBA00023157"/>
    </source>
</evidence>
<evidence type="ECO:0000256" key="1">
    <source>
        <dbReference type="ARBA" id="ARBA00001754"/>
    </source>
</evidence>
<dbReference type="OrthoDB" id="640249at2759"/>
<evidence type="ECO:0000256" key="4">
    <source>
        <dbReference type="ARBA" id="ARBA00008455"/>
    </source>
</evidence>
<evidence type="ECO:0000256" key="16">
    <source>
        <dbReference type="SAM" id="SignalP"/>
    </source>
</evidence>
<evidence type="ECO:0000256" key="3">
    <source>
        <dbReference type="ARBA" id="ARBA00004465"/>
    </source>
</evidence>
<dbReference type="Pfam" id="PF08127">
    <property type="entry name" value="Propeptide_C1"/>
    <property type="match status" value="1"/>
</dbReference>
<keyword evidence="20 21" id="KW-1267">Proteomics identification</keyword>
<dbReference type="PROSITE" id="PS00139">
    <property type="entry name" value="THIOL_PROTEASE_CYS"/>
    <property type="match status" value="1"/>
</dbReference>
<comment type="subunit">
    <text evidence="14">Dimer of a heavy chain and a light chain cross-linked by a disulfide bond. Interacts with SRPX2. Directly interacts with SHKBP1.</text>
</comment>
<evidence type="ECO:0000256" key="15">
    <source>
        <dbReference type="SAM" id="MobiDB-lite"/>
    </source>
</evidence>
<sequence length="271" mass="29816">MWQLWASLCCLLVLANARSRPSFHPLSDELVNYVNKRNTTWQAGHNFYNVDMSYLKRLCGTFLGGPKPPQRVMFTEDLKLPASFDAREQWPQCPTIKEIRDQGSCGSCWAFGAVEAISDRICIHTNAHVSVEVSAEDLLTCCGSMCGDGCNGGYPAEAWNFWTRKGLVSGGLYESHVDRTPSLPVSTTSTAPGPHARGREIPPSVARSVSLATARPTNRTSTTDTIPTASPIARRTSWPRSTKTAPWRELSLCIRTSCSTSQECTNTSPER</sequence>
<dbReference type="FunFam" id="3.90.70.10:FF:000222">
    <property type="entry name" value="Cathepsin B"/>
    <property type="match status" value="1"/>
</dbReference>
<evidence type="ECO:0007829" key="20">
    <source>
        <dbReference type="PeptideAtlas" id="A0A7I2V4S6"/>
    </source>
</evidence>
<organism evidence="18 19">
    <name type="scientific">Homo sapiens</name>
    <name type="common">Human</name>
    <dbReference type="NCBI Taxonomy" id="9606"/>
    <lineage>
        <taxon>Eukaryota</taxon>
        <taxon>Metazoa</taxon>
        <taxon>Chordata</taxon>
        <taxon>Craniata</taxon>
        <taxon>Vertebrata</taxon>
        <taxon>Euteleostomi</taxon>
        <taxon>Mammalia</taxon>
        <taxon>Eutheria</taxon>
        <taxon>Euarchontoglires</taxon>
        <taxon>Primates</taxon>
        <taxon>Haplorrhini</taxon>
        <taxon>Catarrhini</taxon>
        <taxon>Hominidae</taxon>
        <taxon>Homo</taxon>
    </lineage>
</organism>
<evidence type="ECO:0000256" key="7">
    <source>
        <dbReference type="ARBA" id="ARBA00022670"/>
    </source>
</evidence>
<dbReference type="Bgee" id="ENSG00000164733">
    <property type="expression patterns" value="Expressed in stromal cell of endometrium and 97 other cell types or tissues"/>
</dbReference>
<dbReference type="InterPro" id="IPR000668">
    <property type="entry name" value="Peptidase_C1A_C"/>
</dbReference>
<feature type="chain" id="PRO_5044657763" description="Cathepsin B" evidence="16">
    <location>
        <begin position="18"/>
        <end position="271"/>
    </location>
</feature>
<accession>A0A7I2V4S6</accession>
<feature type="signal peptide" evidence="16">
    <location>
        <begin position="1"/>
        <end position="17"/>
    </location>
</feature>
<protein>
    <recommendedName>
        <fullName evidence="6">Cathepsin B</fullName>
        <ecNumber evidence="5">3.4.22.1</ecNumber>
    </recommendedName>
</protein>
<dbReference type="PANTHER" id="PTHR12411">
    <property type="entry name" value="CYSTEINE PROTEASE FAMILY C1-RELATED"/>
    <property type="match status" value="1"/>
</dbReference>
<keyword evidence="7" id="KW-0645">Protease</keyword>
<gene>
    <name evidence="18" type="primary">CTSB</name>
</gene>
<dbReference type="GO" id="GO:0016324">
    <property type="term" value="C:apical plasma membrane"/>
    <property type="evidence" value="ECO:0007669"/>
    <property type="project" value="UniProtKB-SubCell"/>
</dbReference>
<evidence type="ECO:0000256" key="10">
    <source>
        <dbReference type="ARBA" id="ARBA00022807"/>
    </source>
</evidence>
<dbReference type="Pfam" id="PF00112">
    <property type="entry name" value="Peptidase_C1"/>
    <property type="match status" value="1"/>
</dbReference>
<proteinExistence type="evidence at protein level"/>
<keyword evidence="9" id="KW-0378">Hydrolase</keyword>
<keyword evidence="8 16" id="KW-0732">Signal</keyword>
<comment type="catalytic activity">
    <reaction evidence="1">
        <text>Hydrolysis of proteins with broad specificity for peptide bonds. Preferentially cleaves -Arg-Arg-|-Xaa bonds in small molecule substrates (thus differing from cathepsin L). In addition to being an endopeptidase, shows peptidyl-dipeptidase activity, liberating C-terminal dipeptides.</text>
        <dbReference type="EC" id="3.4.22.1"/>
    </reaction>
</comment>
<dbReference type="GO" id="GO:0006508">
    <property type="term" value="P:proteolysis"/>
    <property type="evidence" value="ECO:0007669"/>
    <property type="project" value="UniProtKB-KW"/>
</dbReference>
<keyword evidence="11" id="KW-1015">Disulfide bond</keyword>
<dbReference type="GeneTree" id="ENSGT00940000158680"/>
<dbReference type="InterPro" id="IPR013128">
    <property type="entry name" value="Peptidase_C1A"/>
</dbReference>
<dbReference type="EMBL" id="AC069185">
    <property type="status" value="NOT_ANNOTATED_CDS"/>
    <property type="molecule type" value="Genomic_DNA"/>
</dbReference>
<dbReference type="InterPro" id="IPR038765">
    <property type="entry name" value="Papain-like_cys_pep_sf"/>
</dbReference>
<dbReference type="SMART" id="SM00645">
    <property type="entry name" value="Pept_C1"/>
    <property type="match status" value="1"/>
</dbReference>
<evidence type="ECO:0000256" key="13">
    <source>
        <dbReference type="ARBA" id="ARBA00046089"/>
    </source>
</evidence>
<reference evidence="18" key="4">
    <citation type="submission" date="2025-05" db="UniProtKB">
        <authorList>
            <consortium name="Ensembl"/>
        </authorList>
    </citation>
    <scope>IDENTIFICATION</scope>
</reference>
<reference evidence="18" key="2">
    <citation type="journal article" date="2004" name="Nature">
        <title>Finishing the euchromatic sequence of the human genome.</title>
        <authorList>
            <consortium name="International Human Genome Sequencing Consortium"/>
        </authorList>
    </citation>
    <scope>NUCLEOTIDE SEQUENCE [LARGE SCALE GENOMIC DNA]</scope>
</reference>
<dbReference type="Ensembl" id="ENST00000679214.1">
    <property type="protein sequence ID" value="ENSP00000503892.1"/>
    <property type="gene ID" value="ENSG00000164733.23"/>
</dbReference>
<keyword evidence="19" id="KW-1185">Reference proteome</keyword>
<dbReference type="Proteomes" id="UP000005640">
    <property type="component" value="Chromosome 8"/>
</dbReference>
<reference evidence="18" key="1">
    <citation type="journal article" date="2001" name="Nature">
        <title>Initial sequencing and analysis of the human genome.</title>
        <authorList>
            <consortium name="International Human Genome Sequencing Consortium"/>
            <person name="Lander E.S."/>
            <person name="Linton L.M."/>
            <person name="Birren B."/>
            <person name="Nusbaum C."/>
            <person name="Zody M.C."/>
            <person name="Baldwin J."/>
            <person name="Devon K."/>
            <person name="Dewar K."/>
            <person name="Doyle M."/>
            <person name="FitzHugh W."/>
            <person name="Funke R."/>
            <person name="Gage D."/>
            <person name="Harris K."/>
            <person name="Heaford A."/>
            <person name="Howland J."/>
            <person name="Kann L."/>
            <person name="Lehoczky J."/>
            <person name="LeVine R."/>
            <person name="McEwan P."/>
            <person name="McKernan K."/>
            <person name="Meldrim J."/>
            <person name="Mesirov J.P."/>
            <person name="Miranda C."/>
            <person name="Morris W."/>
            <person name="Naylor J."/>
            <person name="Raymond C."/>
            <person name="Rosetti M."/>
            <person name="Santos R."/>
            <person name="Sheridan A."/>
            <person name="Sougnez C."/>
            <person name="Stange-Thomann N."/>
            <person name="Stojanovic N."/>
            <person name="Subramanian A."/>
            <person name="Wyman D."/>
            <person name="Rogers J."/>
            <person name="Sulston J."/>
            <person name="Ainscough R."/>
            <person name="Beck S."/>
            <person name="Bentley D."/>
            <person name="Burton J."/>
            <person name="Clee C."/>
            <person name="Carter N."/>
            <person name="Coulson A."/>
            <person name="Deadman R."/>
            <person name="Deloukas P."/>
            <person name="Dunham A."/>
            <person name="Dunham I."/>
            <person name="Durbin R."/>
            <person name="French L."/>
            <person name="Grafham D."/>
            <person name="Gregory S."/>
            <person name="Hubbard T."/>
            <person name="Humphray S."/>
            <person name="Hunt A."/>
            <person name="Jones M."/>
            <person name="Lloyd C."/>
            <person name="McMurray A."/>
            <person name="Matthews L."/>
            <person name="Mercer S."/>
            <person name="Milne S."/>
            <person name="Mullikin J.C."/>
            <person name="Mungall A."/>
            <person name="Plumb R."/>
            <person name="Ross M."/>
            <person name="Shownkeen R."/>
            <person name="Sims S."/>
            <person name="Waterston R.H."/>
            <person name="Wilson R.K."/>
            <person name="Hillier L.W."/>
            <person name="McPherson J.D."/>
            <person name="Marra M.A."/>
            <person name="Mardis E.R."/>
            <person name="Fulton L.A."/>
            <person name="Chinwalla A.T."/>
            <person name="Pepin K.H."/>
            <person name="Gish W.R."/>
            <person name="Chissoe S.L."/>
            <person name="Wendl M.C."/>
            <person name="Delehaunty K.D."/>
            <person name="Miner T.L."/>
            <person name="Delehaunty A."/>
            <person name="Kramer J.B."/>
            <person name="Cook L.L."/>
            <person name="Fulton R.S."/>
            <person name="Johnson D.L."/>
            <person name="Minx P.J."/>
            <person name="Clifton S.W."/>
            <person name="Hawkins T."/>
            <person name="Branscomb E."/>
            <person name="Predki P."/>
            <person name="Richardson P."/>
            <person name="Wenning S."/>
            <person name="Slezak T."/>
            <person name="Doggett N."/>
            <person name="Cheng J.F."/>
            <person name="Olsen A."/>
            <person name="Lucas S."/>
            <person name="Elkin C."/>
            <person name="Uberbacher E."/>
            <person name="Frazier M."/>
            <person name="Gibbs R.A."/>
            <person name="Muzny D.M."/>
            <person name="Scherer S.E."/>
            <person name="Bouck J.B."/>
            <person name="Sodergren E.J."/>
            <person name="Worley K.C."/>
            <person name="Rives C.M."/>
            <person name="Gorrell J.H."/>
            <person name="Metzker M.L."/>
            <person name="Naylor S.L."/>
            <person name="Kucherlapati R.S."/>
            <person name="Nelson D.L."/>
            <person name="Weinstock G.M."/>
            <person name="Sakaki Y."/>
            <person name="Fujiyama A."/>
            <person name="Hattori M."/>
            <person name="Yada T."/>
            <person name="Toyoda A."/>
            <person name="Itoh T."/>
            <person name="Kawagoe C."/>
            <person name="Watanabe H."/>
            <person name="Totoki Y."/>
            <person name="Taylor T."/>
            <person name="Weissenbach J."/>
            <person name="Heilig R."/>
            <person name="Saurin W."/>
            <person name="Artiguenave F."/>
            <person name="Brottier P."/>
            <person name="Bruls T."/>
            <person name="Pelletier E."/>
            <person name="Robert C."/>
            <person name="Wincker P."/>
            <person name="Smith D.R."/>
            <person name="Doucette-Stamm L."/>
            <person name="Rubenfield M."/>
            <person name="Weinstock K."/>
            <person name="Lee H.M."/>
            <person name="Dubois J."/>
            <person name="Rosenthal A."/>
            <person name="Platzer M."/>
            <person name="Nyakatura G."/>
            <person name="Taudien S."/>
            <person name="Rump A."/>
            <person name="Yang H."/>
            <person name="Yu J."/>
            <person name="Wang J."/>
            <person name="Huang G."/>
            <person name="Gu J."/>
            <person name="Hood L."/>
            <person name="Rowen L."/>
            <person name="Madan A."/>
            <person name="Qin S."/>
            <person name="Davis R.W."/>
            <person name="Federspiel N.A."/>
            <person name="Abola A.P."/>
            <person name="Proctor M.J."/>
            <person name="Myers R.M."/>
            <person name="Schmutz J."/>
            <person name="Dickson M."/>
            <person name="Grimwood J."/>
            <person name="Cox D.R."/>
            <person name="Olson M.V."/>
            <person name="Kaul R."/>
            <person name="Raymond C."/>
            <person name="Shimizu N."/>
            <person name="Kawasaki K."/>
            <person name="Minoshima S."/>
            <person name="Evans G.A."/>
            <person name="Athanasiou M."/>
            <person name="Schultz R."/>
            <person name="Roe B.A."/>
            <person name="Chen F."/>
            <person name="Pan H."/>
            <person name="Ramser J."/>
            <person name="Lehrach H."/>
            <person name="Reinhardt R."/>
            <person name="McCombie W.R."/>
            <person name="de la Bastide M."/>
            <person name="Dedhia N."/>
            <person name="Blocker H."/>
            <person name="Hornischer K."/>
            <person name="Nordsiek G."/>
            <person name="Agarwala R."/>
            <person name="Aravind L."/>
            <person name="Bailey J.A."/>
            <person name="Bateman A."/>
            <person name="Batzoglou S."/>
            <person name="Birney E."/>
            <person name="Bork P."/>
            <person name="Brown D.G."/>
            <person name="Burge C.B."/>
            <person name="Cerutti L."/>
            <person name="Chen H.C."/>
            <person name="Church D."/>
            <person name="Clamp M."/>
            <person name="Copley R.R."/>
            <person name="Doerks T."/>
            <person name="Eddy S.R."/>
            <person name="Eichler E.E."/>
            <person name="Furey T.S."/>
            <person name="Galagan J."/>
            <person name="Gilbert J.G."/>
            <person name="Harmon C."/>
            <person name="Hayashizaki Y."/>
            <person name="Haussler D."/>
            <person name="Hermjakob H."/>
            <person name="Hokamp K."/>
            <person name="Jang W."/>
            <person name="Johnson L.S."/>
            <person name="Jones T.A."/>
            <person name="Kasif S."/>
            <person name="Kaspryzk A."/>
            <person name="Kennedy S."/>
            <person name="Kent W.J."/>
            <person name="Kitts P."/>
            <person name="Koonin E.V."/>
            <person name="Korf I."/>
            <person name="Kulp D."/>
            <person name="Lancet D."/>
            <person name="Lowe T.M."/>
            <person name="McLysaght A."/>
            <person name="Mikkelsen T."/>
            <person name="Moran J.V."/>
            <person name="Mulder N."/>
            <person name="Pollara V.J."/>
            <person name="Ponting C.P."/>
            <person name="Schuler G."/>
            <person name="Schultz J."/>
            <person name="Slater G."/>
            <person name="Smit A.F."/>
            <person name="Stupka E."/>
            <person name="Szustakowski J."/>
            <person name="Thierry-Mieg D."/>
            <person name="Thierry-Mieg J."/>
            <person name="Wagner L."/>
            <person name="Wallis J."/>
            <person name="Wheeler R."/>
            <person name="Williams A."/>
            <person name="Wolf Y.I."/>
            <person name="Wolfe K.H."/>
            <person name="Yang S.P."/>
            <person name="Yeh R.F."/>
            <person name="Collins F."/>
            <person name="Guyer M.S."/>
            <person name="Peterson J."/>
            <person name="Felsenfeld A."/>
            <person name="Wetterstrand K.A."/>
            <person name="Patrinos A."/>
            <person name="Morgan M.J."/>
            <person name="de Jong P."/>
            <person name="Catanese J.J."/>
            <person name="Osoegawa K."/>
            <person name="Shizuya H."/>
            <person name="Choi S."/>
            <person name="Chen Y.J."/>
        </authorList>
    </citation>
    <scope>NUCLEOTIDE SEQUENCE [LARGE SCALE GENOMIC DNA]</scope>
</reference>
<dbReference type="Gene3D" id="3.90.70.10">
    <property type="entry name" value="Cysteine proteinases"/>
    <property type="match status" value="1"/>
</dbReference>
<keyword evidence="10" id="KW-0788">Thiol protease</keyword>
<dbReference type="EC" id="3.4.22.1" evidence="5"/>
<dbReference type="Ensembl" id="ENST00000710760.1">
    <property type="protein sequence ID" value="ENSP00000518465.1"/>
    <property type="gene ID" value="ENSG00000285132.3"/>
</dbReference>
<evidence type="ECO:0000256" key="6">
    <source>
        <dbReference type="ARBA" id="ARBA00015559"/>
    </source>
</evidence>
<evidence type="ECO:0007829" key="21">
    <source>
        <dbReference type="ProteomicsDB" id="A0A7I2V4S6"/>
    </source>
</evidence>
<dbReference type="SUPFAM" id="SSF54001">
    <property type="entry name" value="Cysteine proteinases"/>
    <property type="match status" value="1"/>
</dbReference>
<dbReference type="OpenTargets" id="ENSG00000164733"/>
<dbReference type="HGNC" id="HGNC:2527">
    <property type="gene designation" value="CTSB"/>
</dbReference>
<evidence type="ECO:0000256" key="14">
    <source>
        <dbReference type="ARBA" id="ARBA00046877"/>
    </source>
</evidence>
<evidence type="ECO:0000313" key="18">
    <source>
        <dbReference type="Ensembl" id="ENSP00000503892.1"/>
    </source>
</evidence>
<name>A0A7I2V4S6_HUMAN</name>
<evidence type="ECO:0000256" key="5">
    <source>
        <dbReference type="ARBA" id="ARBA00012537"/>
    </source>
</evidence>
<feature type="compositionally biased region" description="Polar residues" evidence="15">
    <location>
        <begin position="215"/>
        <end position="228"/>
    </location>
</feature>
<dbReference type="GO" id="GO:0005764">
    <property type="term" value="C:lysosome"/>
    <property type="evidence" value="ECO:0007669"/>
    <property type="project" value="UniProtKB-SubCell"/>
</dbReference>
<feature type="domain" description="Peptidase C1A papain C-terminal" evidence="17">
    <location>
        <begin position="80"/>
        <end position="262"/>
    </location>
</feature>
<comment type="similarity">
    <text evidence="4">Belongs to the peptidase C1 family.</text>
</comment>
<feature type="region of interest" description="Disordered" evidence="15">
    <location>
        <begin position="181"/>
        <end position="229"/>
    </location>
</feature>
<evidence type="ECO:0000256" key="12">
    <source>
        <dbReference type="ARBA" id="ARBA00023228"/>
    </source>
</evidence>
<dbReference type="AlphaFoldDB" id="A0A7I2V4S6"/>
<dbReference type="GO" id="GO:0004197">
    <property type="term" value="F:cysteine-type endopeptidase activity"/>
    <property type="evidence" value="ECO:0007669"/>
    <property type="project" value="UniProtKB-EC"/>
</dbReference>
<dbReference type="EMBL" id="AC025857">
    <property type="status" value="NOT_ANNOTATED_CDS"/>
    <property type="molecule type" value="Genomic_DNA"/>
</dbReference>
<comment type="subcellular location">
    <subcellularLocation>
        <location evidence="3">Apical cell membrane</location>
        <topology evidence="3">Peripheral membrane protein</topology>
        <orientation evidence="3">Extracellular side</orientation>
    </subcellularLocation>
    <subcellularLocation>
        <location evidence="2">Lysosome</location>
    </subcellularLocation>
</comment>
<keyword evidence="12" id="KW-0458">Lysosome</keyword>
<reference evidence="18 19" key="3">
    <citation type="journal article" date="2006" name="Nature">
        <title>DNA sequence and analysis of human chromosome 8.</title>
        <authorList>
            <person name="Nusbaum C."/>
            <person name="Mikkelsen T.S."/>
            <person name="Zody M.C."/>
            <person name="Asakawa S."/>
            <person name="Taudien S."/>
            <person name="Garber M."/>
            <person name="Kodira C.D."/>
            <person name="Schueler M.G."/>
            <person name="Shimizu A."/>
            <person name="Whittaker C.A."/>
            <person name="Chang J.L."/>
            <person name="Cuomo C.A."/>
            <person name="Dewar K."/>
            <person name="FitzGerald M.G."/>
            <person name="Yang X."/>
            <person name="Allen N.R."/>
            <person name="Anderson S."/>
            <person name="Asakawa T."/>
            <person name="Blechschmidt K."/>
            <person name="Bloom T."/>
            <person name="Borowsky M.L."/>
            <person name="Butler J."/>
            <person name="Cook A."/>
            <person name="Corum B."/>
            <person name="DeArellano K."/>
            <person name="DeCaprio D."/>
            <person name="Dooley K.T."/>
            <person name="Dorris L.III."/>
            <person name="Engels R."/>
            <person name="Glockner G."/>
            <person name="Hafez N."/>
            <person name="Hagopian D.S."/>
            <person name="Hall J.L."/>
            <person name="Ishikawa S.K."/>
            <person name="Jaffe D.B."/>
            <person name="Kamat A."/>
            <person name="Kudoh J."/>
            <person name="Lehmann R."/>
            <person name="Lokitsang T."/>
            <person name="Macdonald P."/>
            <person name="Major J.E."/>
            <person name="Matthews C.D."/>
            <person name="Mauceli E."/>
            <person name="Menzel U."/>
            <person name="Mihalev A.H."/>
            <person name="Minoshima S."/>
            <person name="Murayama Y."/>
            <person name="Naylor J.W."/>
            <person name="Nicol R."/>
            <person name="Nguyen C."/>
            <person name="O'Leary S.B."/>
            <person name="O'Neill K."/>
            <person name="Parker S.C."/>
            <person name="Polley A."/>
            <person name="Raymond C.K."/>
            <person name="Reichwald K."/>
            <person name="Rodriguez J."/>
            <person name="Sasaki T."/>
            <person name="Schilhabel M."/>
            <person name="Siddiqui R."/>
            <person name="Smith C.L."/>
            <person name="Sneddon T.P."/>
            <person name="Talamas J.A."/>
            <person name="Tenzin P."/>
            <person name="Topham K."/>
            <person name="Venkataraman V."/>
            <person name="Wen G."/>
            <person name="Yamazaki S."/>
            <person name="Young S.K."/>
            <person name="Zeng Q."/>
            <person name="Zimmer A.R."/>
            <person name="Rosenthal A."/>
            <person name="Birren B.W."/>
            <person name="Platzer M."/>
            <person name="Shimizu N."/>
            <person name="Lander E.S."/>
        </authorList>
    </citation>
    <scope>NUCLEOTIDE SEQUENCE [LARGE SCALE GENOMIC DNA]</scope>
</reference>
<evidence type="ECO:0000256" key="2">
    <source>
        <dbReference type="ARBA" id="ARBA00004371"/>
    </source>
</evidence>
<evidence type="ECO:0000256" key="9">
    <source>
        <dbReference type="ARBA" id="ARBA00022801"/>
    </source>
</evidence>
<comment type="function">
    <text evidence="13">Thiol protease which is believed to participate in intracellular degradation and turnover of proteins. Cleaves matrix extracellular phosphoglycoprotein MEPE. Involved in the solubilization of cross-linked TG/thyroglobulin in the thyroid follicle lumen. Has also been implicated in tumor invasion and metastasis.</text>
</comment>